<evidence type="ECO:0000313" key="4">
    <source>
        <dbReference type="Proteomes" id="UP000823918"/>
    </source>
</evidence>
<dbReference type="AlphaFoldDB" id="A0A9D2Q8B7"/>
<accession>A0A9D2Q8B7</accession>
<reference evidence="3" key="1">
    <citation type="journal article" date="2021" name="PeerJ">
        <title>Extensive microbial diversity within the chicken gut microbiome revealed by metagenomics and culture.</title>
        <authorList>
            <person name="Gilroy R."/>
            <person name="Ravi A."/>
            <person name="Getino M."/>
            <person name="Pursley I."/>
            <person name="Horton D.L."/>
            <person name="Alikhan N.F."/>
            <person name="Baker D."/>
            <person name="Gharbi K."/>
            <person name="Hall N."/>
            <person name="Watson M."/>
            <person name="Adriaenssens E.M."/>
            <person name="Foster-Nyarko E."/>
            <person name="Jarju S."/>
            <person name="Secka A."/>
            <person name="Antonio M."/>
            <person name="Oren A."/>
            <person name="Chaudhuri R.R."/>
            <person name="La Ragione R."/>
            <person name="Hildebrand F."/>
            <person name="Pallen M.J."/>
        </authorList>
    </citation>
    <scope>NUCLEOTIDE SEQUENCE</scope>
    <source>
        <strain evidence="3">5933</strain>
    </source>
</reference>
<protein>
    <recommendedName>
        <fullName evidence="2">Large polyvalent protein-associated domain-containing protein</fullName>
    </recommendedName>
</protein>
<evidence type="ECO:0000256" key="1">
    <source>
        <dbReference type="SAM" id="MobiDB-lite"/>
    </source>
</evidence>
<dbReference type="Pfam" id="PF18824">
    <property type="entry name" value="LPD11"/>
    <property type="match status" value="1"/>
</dbReference>
<name>A0A9D2Q8B7_9FIRM</name>
<comment type="caution">
    <text evidence="3">The sequence shown here is derived from an EMBL/GenBank/DDBJ whole genome shotgun (WGS) entry which is preliminary data.</text>
</comment>
<dbReference type="EMBL" id="DWWA01000055">
    <property type="protein sequence ID" value="HJC73307.1"/>
    <property type="molecule type" value="Genomic_DNA"/>
</dbReference>
<proteinExistence type="predicted"/>
<feature type="domain" description="Large polyvalent protein-associated" evidence="2">
    <location>
        <begin position="82"/>
        <end position="144"/>
    </location>
</feature>
<feature type="region of interest" description="Disordered" evidence="1">
    <location>
        <begin position="166"/>
        <end position="186"/>
    </location>
</feature>
<sequence length="186" mass="21637">MRKEYVIGGIEYLAPSGIAVEFIEYSDPEQFIKDAKENTFYGVPYSLILYRDEQGKTIPQDFLTELAQPPQGFRIEDTPCADYRLLEKLCDEFEHFIEAQTYDERDLWNGSIVAHMGKIRELYNSLPRKPFGITEALIDGYEQDIEKNLKIEQKCLTDLNMLLSQDAKTPEQKPAQSAYEREVMEY</sequence>
<gene>
    <name evidence="3" type="ORF">H9698_11035</name>
</gene>
<reference evidence="3" key="2">
    <citation type="submission" date="2021-04" db="EMBL/GenBank/DDBJ databases">
        <authorList>
            <person name="Gilroy R."/>
        </authorList>
    </citation>
    <scope>NUCLEOTIDE SEQUENCE</scope>
    <source>
        <strain evidence="3">5933</strain>
    </source>
</reference>
<dbReference type="InterPro" id="IPR040789">
    <property type="entry name" value="LPD11"/>
</dbReference>
<organism evidence="3 4">
    <name type="scientific">Candidatus Ruthenibacterium merdavium</name>
    <dbReference type="NCBI Taxonomy" id="2838752"/>
    <lineage>
        <taxon>Bacteria</taxon>
        <taxon>Bacillati</taxon>
        <taxon>Bacillota</taxon>
        <taxon>Clostridia</taxon>
        <taxon>Eubacteriales</taxon>
        <taxon>Oscillospiraceae</taxon>
        <taxon>Ruthenibacterium</taxon>
    </lineage>
</organism>
<dbReference type="Proteomes" id="UP000823918">
    <property type="component" value="Unassembled WGS sequence"/>
</dbReference>
<evidence type="ECO:0000259" key="2">
    <source>
        <dbReference type="Pfam" id="PF18824"/>
    </source>
</evidence>
<evidence type="ECO:0000313" key="3">
    <source>
        <dbReference type="EMBL" id="HJC73307.1"/>
    </source>
</evidence>